<dbReference type="AlphaFoldDB" id="A0A2K4WAT9"/>
<dbReference type="Gene3D" id="3.30.500.10">
    <property type="entry name" value="MHC class I-like antigen recognition-like"/>
    <property type="match status" value="1"/>
</dbReference>
<dbReference type="EMBL" id="LT963408">
    <property type="protein sequence ID" value="SOS32993.1"/>
    <property type="molecule type" value="Genomic_DNA"/>
</dbReference>
<name>A0A2K4WAT9_9PSED</name>
<accession>A0A2K4WAT9</accession>
<dbReference type="Proteomes" id="UP000238093">
    <property type="component" value="Chromosome I"/>
</dbReference>
<dbReference type="RefSeq" id="WP_104698351.1">
    <property type="nucleotide sequence ID" value="NZ_LT963408.1"/>
</dbReference>
<evidence type="ECO:0000313" key="1">
    <source>
        <dbReference type="EMBL" id="SOS32993.1"/>
    </source>
</evidence>
<reference evidence="1 2" key="1">
    <citation type="submission" date="2017-11" db="EMBL/GenBank/DDBJ databases">
        <authorList>
            <person name="Han C.G."/>
        </authorList>
    </citation>
    <scope>NUCLEOTIDE SEQUENCE [LARGE SCALE GENOMIC DNA]</scope>
    <source>
        <strain evidence="1">CFBP6411</strain>
    </source>
</reference>
<proteinExistence type="predicted"/>
<dbReference type="InterPro" id="IPR037055">
    <property type="entry name" value="MHC_I-like_Ag-recog_sf"/>
</dbReference>
<evidence type="ECO:0000313" key="2">
    <source>
        <dbReference type="Proteomes" id="UP000238093"/>
    </source>
</evidence>
<organism evidence="1 2">
    <name type="scientific">Pseudomonas syringae group genomosp. 3</name>
    <dbReference type="NCBI Taxonomy" id="251701"/>
    <lineage>
        <taxon>Bacteria</taxon>
        <taxon>Pseudomonadati</taxon>
        <taxon>Pseudomonadota</taxon>
        <taxon>Gammaproteobacteria</taxon>
        <taxon>Pseudomonadales</taxon>
        <taxon>Pseudomonadaceae</taxon>
        <taxon>Pseudomonas</taxon>
    </lineage>
</organism>
<protein>
    <submittedName>
        <fullName evidence="1">Uncharacterized protein</fullName>
    </submittedName>
</protein>
<sequence length="76" mass="8251">MTIGISAIPGLPSHLQALIDQVNAEQIDYSGRDSDAEQLKGYSAKGDNALAKYIAEQMIKQQRNLHARNIEAASPD</sequence>
<gene>
    <name evidence="1" type="ORF">CFBP6411_01633</name>
</gene>